<protein>
    <submittedName>
        <fullName evidence="1">Uncharacterized protein</fullName>
    </submittedName>
</protein>
<evidence type="ECO:0000313" key="1">
    <source>
        <dbReference type="EMBL" id="RIX52817.1"/>
    </source>
</evidence>
<organism evidence="1 2">
    <name type="scientific">Paenibacillus nanensis</name>
    <dbReference type="NCBI Taxonomy" id="393251"/>
    <lineage>
        <taxon>Bacteria</taxon>
        <taxon>Bacillati</taxon>
        <taxon>Bacillota</taxon>
        <taxon>Bacilli</taxon>
        <taxon>Bacillales</taxon>
        <taxon>Paenibacillaceae</taxon>
        <taxon>Paenibacillus</taxon>
    </lineage>
</organism>
<dbReference type="EMBL" id="QXQA01000006">
    <property type="protein sequence ID" value="RIX52817.1"/>
    <property type="molecule type" value="Genomic_DNA"/>
</dbReference>
<gene>
    <name evidence="1" type="ORF">D3P08_12510</name>
</gene>
<dbReference type="RefSeq" id="WP_119600025.1">
    <property type="nucleotide sequence ID" value="NZ_QXQA01000006.1"/>
</dbReference>
<reference evidence="1 2" key="1">
    <citation type="submission" date="2018-09" db="EMBL/GenBank/DDBJ databases">
        <title>Paenibacillus aracenensis nov. sp. isolated from a cave in southern Spain.</title>
        <authorList>
            <person name="Jurado V."/>
            <person name="Gutierrez-Patricio S."/>
            <person name="Gonzalez-Pimentel J.L."/>
            <person name="Miller A.Z."/>
            <person name="Laiz L."/>
            <person name="Saiz-Jimenez C."/>
        </authorList>
    </citation>
    <scope>NUCLEOTIDE SEQUENCE [LARGE SCALE GENOMIC DNA]</scope>
    <source>
        <strain evidence="1 2">DSM 22867</strain>
    </source>
</reference>
<comment type="caution">
    <text evidence="1">The sequence shown here is derived from an EMBL/GenBank/DDBJ whole genome shotgun (WGS) entry which is preliminary data.</text>
</comment>
<dbReference type="Proteomes" id="UP000266482">
    <property type="component" value="Unassembled WGS sequence"/>
</dbReference>
<sequence length="249" mass="28173">MSEYTRVIRGIERSADFMKARPASRYDAYKLTAYERAAGAARLERKQPFDLAADSAAAWLSIARSAQNRLEGMMKELGRDRKIENPSFLLESVGQLVEWLNEWELGYKQYKEMLKPEIWGAVELALRHPAMDALGIGRGNDGRFYSRGGFASRYSQPKEIANAEGMAYGKSFTEAAAREQELAPYRRLLLGSEGLLMDLKRAMSYAEQQRPVDLIRLSFASAYPYALYYGASQAYWPLPPRGAVINKFV</sequence>
<evidence type="ECO:0000313" key="2">
    <source>
        <dbReference type="Proteomes" id="UP000266482"/>
    </source>
</evidence>
<keyword evidence="2" id="KW-1185">Reference proteome</keyword>
<proteinExistence type="predicted"/>
<dbReference type="OrthoDB" id="2581291at2"/>
<accession>A0A3A1UWB6</accession>
<name>A0A3A1UWB6_9BACL</name>
<dbReference type="AlphaFoldDB" id="A0A3A1UWB6"/>